<dbReference type="RefSeq" id="WP_086087350.1">
    <property type="nucleotide sequence ID" value="NZ_CP021112.1"/>
</dbReference>
<gene>
    <name evidence="1" type="ORF">CAK95_07470</name>
</gene>
<evidence type="ECO:0000313" key="2">
    <source>
        <dbReference type="Proteomes" id="UP000194137"/>
    </source>
</evidence>
<evidence type="ECO:0000313" key="1">
    <source>
        <dbReference type="EMBL" id="ARP98938.1"/>
    </source>
</evidence>
<dbReference type="EMBL" id="CP021112">
    <property type="protein sequence ID" value="ARP98938.1"/>
    <property type="molecule type" value="Genomic_DNA"/>
</dbReference>
<protein>
    <submittedName>
        <fullName evidence="1">Uncharacterized protein</fullName>
    </submittedName>
</protein>
<sequence length="121" mass="13183">MPYAIAVTVGILGVIAMVAGAFVYFLFRHATSEFDTVLKVQYAEKDIADVPPRVWKIPNPLVRDIVGRRLAATKGVLTIATTRCALQSRQRQGLEAAVAGALLMVGAYYTHSWLPLIWGPA</sequence>
<organism evidence="1 2">
    <name type="scientific">Pseudorhodoplanes sinuspersici</name>
    <dbReference type="NCBI Taxonomy" id="1235591"/>
    <lineage>
        <taxon>Bacteria</taxon>
        <taxon>Pseudomonadati</taxon>
        <taxon>Pseudomonadota</taxon>
        <taxon>Alphaproteobacteria</taxon>
        <taxon>Hyphomicrobiales</taxon>
        <taxon>Pseudorhodoplanes</taxon>
    </lineage>
</organism>
<keyword evidence="2" id="KW-1185">Reference proteome</keyword>
<name>A0A1W6ZNG6_9HYPH</name>
<dbReference type="Proteomes" id="UP000194137">
    <property type="component" value="Chromosome"/>
</dbReference>
<dbReference type="KEGG" id="psin:CAK95_07470"/>
<accession>A0A1W6ZNG6</accession>
<dbReference type="STRING" id="1235591.CAK95_07470"/>
<proteinExistence type="predicted"/>
<dbReference type="AlphaFoldDB" id="A0A1W6ZNG6"/>
<reference evidence="1 2" key="1">
    <citation type="submission" date="2017-05" db="EMBL/GenBank/DDBJ databases">
        <title>Full genome sequence of Pseudorhodoplanes sinuspersici.</title>
        <authorList>
            <person name="Dastgheib S.M.M."/>
            <person name="Shavandi M."/>
            <person name="Tirandaz H."/>
        </authorList>
    </citation>
    <scope>NUCLEOTIDE SEQUENCE [LARGE SCALE GENOMIC DNA]</scope>
    <source>
        <strain evidence="1 2">RIPI110</strain>
    </source>
</reference>